<protein>
    <submittedName>
        <fullName evidence="2">Putative transmembrane protein, EpsG-like</fullName>
    </submittedName>
</protein>
<evidence type="ECO:0000313" key="2">
    <source>
        <dbReference type="EMBL" id="PJY70977.1"/>
    </source>
</evidence>
<gene>
    <name evidence="2" type="primary">epsG</name>
    <name evidence="2" type="ORF">CQW34_03937</name>
</gene>
<dbReference type="InterPro" id="IPR049458">
    <property type="entry name" value="EpsG-like"/>
</dbReference>
<evidence type="ECO:0000256" key="1">
    <source>
        <dbReference type="SAM" id="Phobius"/>
    </source>
</evidence>
<dbReference type="Proteomes" id="UP000231846">
    <property type="component" value="Unassembled WGS sequence"/>
</dbReference>
<sequence length="365" mass="42840">MWFAYYIIGSVLFFSFLFYSVNGWKRSIRDILYLFFTFFPLLLFSSLRYPKYGTDTYVYSDMFGVFAHGNYAFYENPYTYEAGFMLLSKIISLMTSNFQMFLLALNLFYIWSCVCFIRKYSSSVWLSVFLFVGMGFFDQSMNVLRQFFALSIILWAYRYLDRRVIGKFLLLVIFASLFHLSSIIFIVMIWIDRIPLNRKVFLGYLAILLISFAFSGKILQFVLMEFGVYGQYLMSSDFGIVEESKLASVLHLFVDIAVLCFCFWGWGNVAVRTRGNILMVKLLMVSSIFWALATNLGVLGRITAYFDIFAIVLLPNVLFSLGNNTNKLISVIMIVSLFVMKYFVISYLRPEWFGIYPYHFYFEYL</sequence>
<dbReference type="AlphaFoldDB" id="A0A2M9V2K9"/>
<dbReference type="RefSeq" id="WP_011202151.1">
    <property type="nucleotide sequence ID" value="NZ_JADNHE010000010.1"/>
</dbReference>
<reference evidence="2 3" key="1">
    <citation type="journal article" date="2017" name="MBio">
        <title>Gut Symbiont Bacteroides fragilis Secretes a Eukaryotic-Like Ubiquitin Protein That Mediates Intraspecies Antagonism.</title>
        <authorList>
            <person name="Chatzidaki-Livanis M."/>
            <person name="Coyne M.J."/>
            <person name="Roelofs K.G."/>
            <person name="Gentyala R.R."/>
            <person name="Caldwell J.M."/>
            <person name="Comstock L.E."/>
        </authorList>
    </citation>
    <scope>NUCLEOTIDE SEQUENCE [LARGE SCALE GENOMIC DNA]</scope>
    <source>
        <strain evidence="2 3">12905</strain>
    </source>
</reference>
<keyword evidence="1 2" id="KW-0812">Transmembrane</keyword>
<feature type="transmembrane region" description="Helical" evidence="1">
    <location>
        <begin position="302"/>
        <end position="321"/>
    </location>
</feature>
<accession>A0A2M9V2K9</accession>
<dbReference type="Pfam" id="PF14897">
    <property type="entry name" value="EpsG"/>
    <property type="match status" value="1"/>
</dbReference>
<dbReference type="EMBL" id="PDCW01000041">
    <property type="protein sequence ID" value="PJY70977.1"/>
    <property type="molecule type" value="Genomic_DNA"/>
</dbReference>
<feature type="transmembrane region" description="Helical" evidence="1">
    <location>
        <begin position="246"/>
        <end position="266"/>
    </location>
</feature>
<feature type="transmembrane region" description="Helical" evidence="1">
    <location>
        <begin position="202"/>
        <end position="226"/>
    </location>
</feature>
<feature type="transmembrane region" description="Helical" evidence="1">
    <location>
        <begin position="328"/>
        <end position="348"/>
    </location>
</feature>
<evidence type="ECO:0000313" key="3">
    <source>
        <dbReference type="Proteomes" id="UP000231846"/>
    </source>
</evidence>
<proteinExistence type="predicted"/>
<feature type="transmembrane region" description="Helical" evidence="1">
    <location>
        <begin position="6"/>
        <end position="24"/>
    </location>
</feature>
<feature type="transmembrane region" description="Helical" evidence="1">
    <location>
        <begin position="117"/>
        <end position="136"/>
    </location>
</feature>
<feature type="transmembrane region" description="Helical" evidence="1">
    <location>
        <begin position="86"/>
        <end position="111"/>
    </location>
</feature>
<organism evidence="2 3">
    <name type="scientific">Bacteroides fragilis</name>
    <dbReference type="NCBI Taxonomy" id="817"/>
    <lineage>
        <taxon>Bacteria</taxon>
        <taxon>Pseudomonadati</taxon>
        <taxon>Bacteroidota</taxon>
        <taxon>Bacteroidia</taxon>
        <taxon>Bacteroidales</taxon>
        <taxon>Bacteroidaceae</taxon>
        <taxon>Bacteroides</taxon>
    </lineage>
</organism>
<feature type="transmembrane region" description="Helical" evidence="1">
    <location>
        <begin position="278"/>
        <end position="296"/>
    </location>
</feature>
<feature type="transmembrane region" description="Helical" evidence="1">
    <location>
        <begin position="166"/>
        <end position="190"/>
    </location>
</feature>
<keyword evidence="1" id="KW-0472">Membrane</keyword>
<keyword evidence="1" id="KW-1133">Transmembrane helix</keyword>
<feature type="transmembrane region" description="Helical" evidence="1">
    <location>
        <begin position="31"/>
        <end position="50"/>
    </location>
</feature>
<name>A0A2M9V2K9_BACFG</name>
<comment type="caution">
    <text evidence="2">The sequence shown here is derived from an EMBL/GenBank/DDBJ whole genome shotgun (WGS) entry which is preliminary data.</text>
</comment>